<proteinExistence type="predicted"/>
<evidence type="ECO:0000256" key="1">
    <source>
        <dbReference type="SAM" id="MobiDB-lite"/>
    </source>
</evidence>
<feature type="region of interest" description="Disordered" evidence="1">
    <location>
        <begin position="261"/>
        <end position="346"/>
    </location>
</feature>
<keyword evidence="4" id="KW-1185">Reference proteome</keyword>
<feature type="region of interest" description="Disordered" evidence="1">
    <location>
        <begin position="221"/>
        <end position="247"/>
    </location>
</feature>
<evidence type="ECO:0000313" key="4">
    <source>
        <dbReference type="Proteomes" id="UP000237983"/>
    </source>
</evidence>
<comment type="caution">
    <text evidence="3">The sequence shown here is derived from an EMBL/GenBank/DDBJ whole genome shotgun (WGS) entry which is preliminary data.</text>
</comment>
<dbReference type="AlphaFoldDB" id="A0A2T0VJD2"/>
<name>A0A2T0VJD2_9MICO</name>
<feature type="domain" description="DUF3071" evidence="2">
    <location>
        <begin position="1"/>
        <end position="163"/>
    </location>
</feature>
<dbReference type="EMBL" id="PVTL01000001">
    <property type="protein sequence ID" value="PRY70322.1"/>
    <property type="molecule type" value="Genomic_DNA"/>
</dbReference>
<organism evidence="3 4">
    <name type="scientific">Glaciihabitans tibetensis</name>
    <dbReference type="NCBI Taxonomy" id="1266600"/>
    <lineage>
        <taxon>Bacteria</taxon>
        <taxon>Bacillati</taxon>
        <taxon>Actinomycetota</taxon>
        <taxon>Actinomycetes</taxon>
        <taxon>Micrococcales</taxon>
        <taxon>Microbacteriaceae</taxon>
        <taxon>Glaciihabitans</taxon>
    </lineage>
</organism>
<evidence type="ECO:0000313" key="3">
    <source>
        <dbReference type="EMBL" id="PRY70322.1"/>
    </source>
</evidence>
<dbReference type="Pfam" id="PF11268">
    <property type="entry name" value="DUF3071"/>
    <property type="match status" value="1"/>
</dbReference>
<gene>
    <name evidence="3" type="ORF">B0I08_101452</name>
</gene>
<dbReference type="RefSeq" id="WP_106209364.1">
    <property type="nucleotide sequence ID" value="NZ_PVTL01000001.1"/>
</dbReference>
<evidence type="ECO:0000259" key="2">
    <source>
        <dbReference type="Pfam" id="PF11268"/>
    </source>
</evidence>
<dbReference type="InterPro" id="IPR047682">
    <property type="entry name" value="SepH-like"/>
</dbReference>
<reference evidence="3 4" key="1">
    <citation type="submission" date="2018-03" db="EMBL/GenBank/DDBJ databases">
        <title>Genomic Encyclopedia of Type Strains, Phase III (KMG-III): the genomes of soil and plant-associated and newly described type strains.</title>
        <authorList>
            <person name="Whitman W."/>
        </authorList>
    </citation>
    <scope>NUCLEOTIDE SEQUENCE [LARGE SCALE GENOMIC DNA]</scope>
    <source>
        <strain evidence="3 4">CGMCC 1.12484</strain>
    </source>
</reference>
<dbReference type="NCBIfam" id="NF040712">
    <property type="entry name" value="SepH"/>
    <property type="match status" value="1"/>
</dbReference>
<accession>A0A2T0VJD2</accession>
<dbReference type="OrthoDB" id="5180791at2"/>
<feature type="compositionally biased region" description="Low complexity" evidence="1">
    <location>
        <begin position="227"/>
        <end position="242"/>
    </location>
</feature>
<dbReference type="Proteomes" id="UP000237983">
    <property type="component" value="Unassembled WGS sequence"/>
</dbReference>
<protein>
    <recommendedName>
        <fullName evidence="2">DUF3071 domain-containing protein</fullName>
    </recommendedName>
</protein>
<dbReference type="InterPro" id="IPR021421">
    <property type="entry name" value="DUF3071"/>
</dbReference>
<sequence length="346" mass="37288">MQDLRVIGVENGALLVSSVEGTRFRIPIDEVLQSRLRQALPEPGAGRKLAPREIQAHIRSGMSAQDVSSITGVPLEYIQKFEGPVLAEREFVVSTALGVRVHTAQDVDPLAQGSTFGSVIRERLYDLGAINERWASWKENGSGWVVKLSFTADQIDHDARWNFDPKKLALSPLNGEAITLSQQGEAAGALIPRLRAVSSDDDAAASRFDSGAFEVEDLAQPEPRADAASGPRPAPVVAPAQPHDNNQTADLLEALRRRRGEREAAAIPDDGSASAKPGAVSPAHPATGGIRVVDIPLDDFDDDEKRITAPQPFLPPQPTKPARKGRQSMPSWDEIVFGARSDDDLA</sequence>